<dbReference type="Proteomes" id="UP001501147">
    <property type="component" value="Unassembled WGS sequence"/>
</dbReference>
<feature type="domain" description="HTH cro/C1-type" evidence="2">
    <location>
        <begin position="22"/>
        <end position="77"/>
    </location>
</feature>
<dbReference type="PROSITE" id="PS50943">
    <property type="entry name" value="HTH_CROC1"/>
    <property type="match status" value="1"/>
</dbReference>
<evidence type="ECO:0000256" key="1">
    <source>
        <dbReference type="SAM" id="MobiDB-lite"/>
    </source>
</evidence>
<evidence type="ECO:0000313" key="3">
    <source>
        <dbReference type="EMBL" id="GAA4781321.1"/>
    </source>
</evidence>
<dbReference type="InterPro" id="IPR010982">
    <property type="entry name" value="Lambda_DNA-bd_dom_sf"/>
</dbReference>
<sequence length="478" mass="52454">MVMSSEFVPFDRTDIHQLRDFLLNQRRVSGWTQEELSERSGVSVRTIRNLETGSNTNPRRTSVALLLSALGAAPAAPSEAPGWDGSCWPALPDRQPEPAHAPQRASTLSPWQGPRPQRDPLVGRQADMRHVLAAAQRSRLVILTGSGGVGKTRLALAAAARLRPLFREGVAVAELRDCPPEHLDPVRTRAELTRVARELVGEPATASGDSGSTGRRLVVLDGAEHVVQQTARLARRLLDAHPGLHLIVTSRRALASGSAETWEVEPLPVEGHEGQDGRDAAVPGAVELLLRRVQAGLPLLDLAHHLPQVHRLCRLLDGVPLAIEIAAQRLRSLPLSSLLDEQTLFHLLDQADTGGLSAHRTLSESVRWSYDLLPDQHRELLHELVALPDGFSLEQVLTARPARRLGMMRVAHLLAELADASLVQTHRERHYTYRVHALVRHVVAQTTRPAPELRADRVPVQSRAAARITRERPVPAGR</sequence>
<reference evidence="4" key="1">
    <citation type="journal article" date="2019" name="Int. J. Syst. Evol. Microbiol.">
        <title>The Global Catalogue of Microorganisms (GCM) 10K type strain sequencing project: providing services to taxonomists for standard genome sequencing and annotation.</title>
        <authorList>
            <consortium name="The Broad Institute Genomics Platform"/>
            <consortium name="The Broad Institute Genome Sequencing Center for Infectious Disease"/>
            <person name="Wu L."/>
            <person name="Ma J."/>
        </authorList>
    </citation>
    <scope>NUCLEOTIDE SEQUENCE [LARGE SCALE GENOMIC DNA]</scope>
    <source>
        <strain evidence="4">JCM 18324</strain>
    </source>
</reference>
<dbReference type="Pfam" id="PF01381">
    <property type="entry name" value="HTH_3"/>
    <property type="match status" value="1"/>
</dbReference>
<gene>
    <name evidence="3" type="ORF">GCM10023329_33520</name>
</gene>
<dbReference type="Gene3D" id="1.10.10.10">
    <property type="entry name" value="Winged helix-like DNA-binding domain superfamily/Winged helix DNA-binding domain"/>
    <property type="match status" value="1"/>
</dbReference>
<dbReference type="SMART" id="SM00530">
    <property type="entry name" value="HTH_XRE"/>
    <property type="match status" value="1"/>
</dbReference>
<accession>A0ABP9AIA5</accession>
<comment type="caution">
    <text evidence="3">The sequence shown here is derived from an EMBL/GenBank/DDBJ whole genome shotgun (WGS) entry which is preliminary data.</text>
</comment>
<dbReference type="EMBL" id="BAABJV010000008">
    <property type="protein sequence ID" value="GAA4781321.1"/>
    <property type="molecule type" value="Genomic_DNA"/>
</dbReference>
<dbReference type="RefSeq" id="WP_345614260.1">
    <property type="nucleotide sequence ID" value="NZ_BAABJV010000008.1"/>
</dbReference>
<protein>
    <recommendedName>
        <fullName evidence="2">HTH cro/C1-type domain-containing protein</fullName>
    </recommendedName>
</protein>
<evidence type="ECO:0000259" key="2">
    <source>
        <dbReference type="PROSITE" id="PS50943"/>
    </source>
</evidence>
<dbReference type="InterPro" id="IPR036388">
    <property type="entry name" value="WH-like_DNA-bd_sf"/>
</dbReference>
<feature type="region of interest" description="Disordered" evidence="1">
    <location>
        <begin position="77"/>
        <end position="121"/>
    </location>
</feature>
<dbReference type="InterPro" id="IPR027417">
    <property type="entry name" value="P-loop_NTPase"/>
</dbReference>
<dbReference type="InterPro" id="IPR001387">
    <property type="entry name" value="Cro/C1-type_HTH"/>
</dbReference>
<keyword evidence="4" id="KW-1185">Reference proteome</keyword>
<proteinExistence type="predicted"/>
<evidence type="ECO:0000313" key="4">
    <source>
        <dbReference type="Proteomes" id="UP001501147"/>
    </source>
</evidence>
<dbReference type="Gene3D" id="1.10.260.40">
    <property type="entry name" value="lambda repressor-like DNA-binding domains"/>
    <property type="match status" value="1"/>
</dbReference>
<dbReference type="PANTHER" id="PTHR47691:SF3">
    <property type="entry name" value="HTH-TYPE TRANSCRIPTIONAL REGULATOR RV0890C-RELATED"/>
    <property type="match status" value="1"/>
</dbReference>
<dbReference type="SUPFAM" id="SSF52540">
    <property type="entry name" value="P-loop containing nucleoside triphosphate hydrolases"/>
    <property type="match status" value="1"/>
</dbReference>
<dbReference type="PANTHER" id="PTHR47691">
    <property type="entry name" value="REGULATOR-RELATED"/>
    <property type="match status" value="1"/>
</dbReference>
<dbReference type="SUPFAM" id="SSF47413">
    <property type="entry name" value="lambda repressor-like DNA-binding domains"/>
    <property type="match status" value="1"/>
</dbReference>
<dbReference type="Gene3D" id="3.40.50.300">
    <property type="entry name" value="P-loop containing nucleotide triphosphate hydrolases"/>
    <property type="match status" value="1"/>
</dbReference>
<organism evidence="3 4">
    <name type="scientific">Streptomyces sanyensis</name>
    <dbReference type="NCBI Taxonomy" id="568869"/>
    <lineage>
        <taxon>Bacteria</taxon>
        <taxon>Bacillati</taxon>
        <taxon>Actinomycetota</taxon>
        <taxon>Actinomycetes</taxon>
        <taxon>Kitasatosporales</taxon>
        <taxon>Streptomycetaceae</taxon>
        <taxon>Streptomyces</taxon>
    </lineage>
</organism>
<dbReference type="CDD" id="cd00093">
    <property type="entry name" value="HTH_XRE"/>
    <property type="match status" value="1"/>
</dbReference>
<name>A0ABP9AIA5_9ACTN</name>